<evidence type="ECO:0000313" key="2">
    <source>
        <dbReference type="EMBL" id="KAJ7210836.1"/>
    </source>
</evidence>
<dbReference type="InterPro" id="IPR001810">
    <property type="entry name" value="F-box_dom"/>
</dbReference>
<keyword evidence="3" id="KW-1185">Reference proteome</keyword>
<dbReference type="EMBL" id="JARJCW010000027">
    <property type="protein sequence ID" value="KAJ7210836.1"/>
    <property type="molecule type" value="Genomic_DNA"/>
</dbReference>
<gene>
    <name evidence="2" type="ORF">GGX14DRAFT_625006</name>
</gene>
<dbReference type="InterPro" id="IPR036047">
    <property type="entry name" value="F-box-like_dom_sf"/>
</dbReference>
<proteinExistence type="predicted"/>
<dbReference type="Proteomes" id="UP001219525">
    <property type="component" value="Unassembled WGS sequence"/>
</dbReference>
<reference evidence="2" key="1">
    <citation type="submission" date="2023-03" db="EMBL/GenBank/DDBJ databases">
        <title>Massive genome expansion in bonnet fungi (Mycena s.s.) driven by repeated elements and novel gene families across ecological guilds.</title>
        <authorList>
            <consortium name="Lawrence Berkeley National Laboratory"/>
            <person name="Harder C.B."/>
            <person name="Miyauchi S."/>
            <person name="Viragh M."/>
            <person name="Kuo A."/>
            <person name="Thoen E."/>
            <person name="Andreopoulos B."/>
            <person name="Lu D."/>
            <person name="Skrede I."/>
            <person name="Drula E."/>
            <person name="Henrissat B."/>
            <person name="Morin E."/>
            <person name="Kohler A."/>
            <person name="Barry K."/>
            <person name="LaButti K."/>
            <person name="Morin E."/>
            <person name="Salamov A."/>
            <person name="Lipzen A."/>
            <person name="Mereny Z."/>
            <person name="Hegedus B."/>
            <person name="Baldrian P."/>
            <person name="Stursova M."/>
            <person name="Weitz H."/>
            <person name="Taylor A."/>
            <person name="Grigoriev I.V."/>
            <person name="Nagy L.G."/>
            <person name="Martin F."/>
            <person name="Kauserud H."/>
        </authorList>
    </citation>
    <scope>NUCLEOTIDE SEQUENCE</scope>
    <source>
        <strain evidence="2">9144</strain>
    </source>
</reference>
<dbReference type="Gene3D" id="3.80.10.10">
    <property type="entry name" value="Ribonuclease Inhibitor"/>
    <property type="match status" value="1"/>
</dbReference>
<dbReference type="SUPFAM" id="SSF81383">
    <property type="entry name" value="F-box domain"/>
    <property type="match status" value="1"/>
</dbReference>
<dbReference type="Pfam" id="PF12937">
    <property type="entry name" value="F-box-like"/>
    <property type="match status" value="1"/>
</dbReference>
<accession>A0AAD6VMA9</accession>
<protein>
    <recommendedName>
        <fullName evidence="1">F-box domain-containing protein</fullName>
    </recommendedName>
</protein>
<evidence type="ECO:0000313" key="3">
    <source>
        <dbReference type="Proteomes" id="UP001219525"/>
    </source>
</evidence>
<organism evidence="2 3">
    <name type="scientific">Mycena pura</name>
    <dbReference type="NCBI Taxonomy" id="153505"/>
    <lineage>
        <taxon>Eukaryota</taxon>
        <taxon>Fungi</taxon>
        <taxon>Dikarya</taxon>
        <taxon>Basidiomycota</taxon>
        <taxon>Agaricomycotina</taxon>
        <taxon>Agaricomycetes</taxon>
        <taxon>Agaricomycetidae</taxon>
        <taxon>Agaricales</taxon>
        <taxon>Marasmiineae</taxon>
        <taxon>Mycenaceae</taxon>
        <taxon>Mycena</taxon>
    </lineage>
</organism>
<dbReference type="AlphaFoldDB" id="A0AAD6VMA9"/>
<dbReference type="Gene3D" id="1.20.1280.50">
    <property type="match status" value="1"/>
</dbReference>
<evidence type="ECO:0000259" key="1">
    <source>
        <dbReference type="Pfam" id="PF12937"/>
    </source>
</evidence>
<comment type="caution">
    <text evidence="2">The sequence shown here is derived from an EMBL/GenBank/DDBJ whole genome shotgun (WGS) entry which is preliminary data.</text>
</comment>
<dbReference type="SUPFAM" id="SSF52047">
    <property type="entry name" value="RNI-like"/>
    <property type="match status" value="1"/>
</dbReference>
<dbReference type="InterPro" id="IPR032675">
    <property type="entry name" value="LRR_dom_sf"/>
</dbReference>
<feature type="domain" description="F-box" evidence="1">
    <location>
        <begin position="10"/>
        <end position="74"/>
    </location>
</feature>
<sequence length="477" mass="53906">MESGITLPPRLPRDVLHRIFSLCAPTYQLVGRGWRRRPDNEARDVLAHSHLGQLALVCRFWRFVALTPDLWSTIEVDFETRLRRTSFAALLTRCVERSGTVPLTLHVRARYPTEECMVQLIFLARESDRWRVANIETVEERGGEGWLSTISKFSLLETLHIRPYPTRIQITDVQAPRLTRVAAWNTFKPYLRLPWAQLETVYLRHIATRSLAEVLKSFRPFSAFYGGALHLAIDNCDIDPSGRIPTFCAPLGELHITLREWCSQPPHTNAVLSRALSSLRLPRLHTLQLFSACEVNECDTQLVLSHAAFLNFVEVSLLGDTLTTLSLVDVGIPESKLPECLAALPALTHLTLSDLVDLGHIIITDNILRRLAVRLPGNTCTLLPRLTHFTCYTLLSFDDDALRDFVAARVRNTPATGSPTFTLTVNVFVRRGARRKFGLPFCRFISAHQETGELACKAQYVPRAVDRDVENAWASVQ</sequence>
<name>A0AAD6VMA9_9AGAR</name>